<dbReference type="Proteomes" id="UP000028547">
    <property type="component" value="Unassembled WGS sequence"/>
</dbReference>
<reference evidence="2 3" key="1">
    <citation type="submission" date="2014-07" db="EMBL/GenBank/DDBJ databases">
        <title>Draft Genome Sequence of Gephyronic Acid Producer, Cystobacter violaceus Strain Cb vi76.</title>
        <authorList>
            <person name="Stevens D.C."/>
            <person name="Young J."/>
            <person name="Carmichael R."/>
            <person name="Tan J."/>
            <person name="Taylor R.E."/>
        </authorList>
    </citation>
    <scope>NUCLEOTIDE SEQUENCE [LARGE SCALE GENOMIC DNA]</scope>
    <source>
        <strain evidence="2 3">Cb vi76</strain>
    </source>
</reference>
<dbReference type="SUPFAM" id="SSF160719">
    <property type="entry name" value="gpW/gp25-like"/>
    <property type="match status" value="1"/>
</dbReference>
<organism evidence="2 3">
    <name type="scientific">Archangium violaceum Cb vi76</name>
    <dbReference type="NCBI Taxonomy" id="1406225"/>
    <lineage>
        <taxon>Bacteria</taxon>
        <taxon>Pseudomonadati</taxon>
        <taxon>Myxococcota</taxon>
        <taxon>Myxococcia</taxon>
        <taxon>Myxococcales</taxon>
        <taxon>Cystobacterineae</taxon>
        <taxon>Archangiaceae</taxon>
        <taxon>Archangium</taxon>
    </lineage>
</organism>
<gene>
    <name evidence="2" type="ORF">Q664_37680</name>
</gene>
<name>A0A084SKL2_9BACT</name>
<dbReference type="AlphaFoldDB" id="A0A084SKL2"/>
<evidence type="ECO:0000259" key="1">
    <source>
        <dbReference type="Pfam" id="PF04965"/>
    </source>
</evidence>
<comment type="caution">
    <text evidence="2">The sequence shown here is derived from an EMBL/GenBank/DDBJ whole genome shotgun (WGS) entry which is preliminary data.</text>
</comment>
<protein>
    <recommendedName>
        <fullName evidence="1">IraD/Gp25-like domain-containing protein</fullName>
    </recommendedName>
</protein>
<proteinExistence type="predicted"/>
<dbReference type="InterPro" id="IPR007048">
    <property type="entry name" value="IraD/Gp25-like"/>
</dbReference>
<dbReference type="RefSeq" id="WP_043406801.1">
    <property type="nucleotide sequence ID" value="NZ_JPMI01000269.1"/>
</dbReference>
<accession>A0A084SKL2</accession>
<dbReference type="EMBL" id="JPMI01000269">
    <property type="protein sequence ID" value="KFA88997.1"/>
    <property type="molecule type" value="Genomic_DNA"/>
</dbReference>
<sequence length="144" mass="16185">MNVPRYRAWRFLHPDLDLVGVGPGGLHLSPSGGIAMVQEEASVRQAILLLLSTVPGERVMRPDYGCELHRLVFAPNDDTTAGLAIHYVRRALVRWEPRIDLLDVDANRSAEEPFRLDISLEYRVRTTQRTERLRFGLDLAGGPA</sequence>
<feature type="domain" description="IraD/Gp25-like" evidence="1">
    <location>
        <begin position="38"/>
        <end position="128"/>
    </location>
</feature>
<evidence type="ECO:0000313" key="3">
    <source>
        <dbReference type="Proteomes" id="UP000028547"/>
    </source>
</evidence>
<dbReference type="Pfam" id="PF04965">
    <property type="entry name" value="GPW_gp25"/>
    <property type="match status" value="1"/>
</dbReference>
<evidence type="ECO:0000313" key="2">
    <source>
        <dbReference type="EMBL" id="KFA88997.1"/>
    </source>
</evidence>
<dbReference type="Gene3D" id="3.10.450.40">
    <property type="match status" value="1"/>
</dbReference>